<proteinExistence type="predicted"/>
<evidence type="ECO:0000256" key="2">
    <source>
        <dbReference type="ARBA" id="ARBA00023295"/>
    </source>
</evidence>
<accession>A0A1F7UUN4</accession>
<dbReference type="SUPFAM" id="SSF51445">
    <property type="entry name" value="(Trans)glycosidases"/>
    <property type="match status" value="1"/>
</dbReference>
<evidence type="ECO:0000313" key="6">
    <source>
        <dbReference type="Proteomes" id="UP000176897"/>
    </source>
</evidence>
<evidence type="ECO:0000313" key="5">
    <source>
        <dbReference type="EMBL" id="OGL81444.1"/>
    </source>
</evidence>
<keyword evidence="3" id="KW-1133">Transmembrane helix</keyword>
<evidence type="ECO:0000256" key="1">
    <source>
        <dbReference type="ARBA" id="ARBA00022801"/>
    </source>
</evidence>
<dbReference type="STRING" id="1802401.A3B21_03475"/>
<dbReference type="GO" id="GO:0004565">
    <property type="term" value="F:beta-galactosidase activity"/>
    <property type="evidence" value="ECO:0007669"/>
    <property type="project" value="InterPro"/>
</dbReference>
<gene>
    <name evidence="5" type="ORF">A3B21_03475</name>
</gene>
<reference evidence="5 6" key="1">
    <citation type="journal article" date="2016" name="Nat. Commun.">
        <title>Thousands of microbial genomes shed light on interconnected biogeochemical processes in an aquifer system.</title>
        <authorList>
            <person name="Anantharaman K."/>
            <person name="Brown C.T."/>
            <person name="Hug L.A."/>
            <person name="Sharon I."/>
            <person name="Castelle C.J."/>
            <person name="Probst A.J."/>
            <person name="Thomas B.C."/>
            <person name="Singh A."/>
            <person name="Wilkins M.J."/>
            <person name="Karaoz U."/>
            <person name="Brodie E.L."/>
            <person name="Williams K.H."/>
            <person name="Hubbard S.S."/>
            <person name="Banfield J.F."/>
        </authorList>
    </citation>
    <scope>NUCLEOTIDE SEQUENCE [LARGE SCALE GENOMIC DNA]</scope>
</reference>
<dbReference type="Gene3D" id="3.20.20.80">
    <property type="entry name" value="Glycosidases"/>
    <property type="match status" value="1"/>
</dbReference>
<comment type="caution">
    <text evidence="5">The sequence shown here is derived from an EMBL/GenBank/DDBJ whole genome shotgun (WGS) entry which is preliminary data.</text>
</comment>
<dbReference type="AlphaFoldDB" id="A0A1F7UUN4"/>
<dbReference type="GO" id="GO:0005975">
    <property type="term" value="P:carbohydrate metabolic process"/>
    <property type="evidence" value="ECO:0007669"/>
    <property type="project" value="InterPro"/>
</dbReference>
<evidence type="ECO:0000256" key="3">
    <source>
        <dbReference type="SAM" id="Phobius"/>
    </source>
</evidence>
<dbReference type="EMBL" id="MGEJ01000006">
    <property type="protein sequence ID" value="OGL81444.1"/>
    <property type="molecule type" value="Genomic_DNA"/>
</dbReference>
<evidence type="ECO:0000259" key="4">
    <source>
        <dbReference type="Pfam" id="PF02449"/>
    </source>
</evidence>
<sequence>MFSWLKRIILAFAAVVIVIGFYLFIPVTVKPADNIVWGVTFTKSYAQYLGLDWKQTYLAILDDLGIRAVRIGINWDEIEPTQGQFDFSDYDWMMDEAQKRGVTILPAIGFKLPRWPECRAPQWAVKWLPEDWAMWKRYLDVGVGPRRQEFEQAQFAMMKAVIEHFKNRQNIKAWQVENEGFIGWFGDCPPIKNSFVRREVEFVRGLDPRPTVMTESGELSTGLKSAFVADVVGTSLYREVWSPTFGFITYPLPPSFYSRKGALLRLWAPRFIITELQLEAWAPKGILNMPIEEQMKILSPEEMKSDLEYARRTGVDEIYAWGAEWWWWLKLKGYPQLWETAREGFSKS</sequence>
<protein>
    <recommendedName>
        <fullName evidence="4">Glycoside hydrolase family 42 N-terminal domain-containing protein</fullName>
    </recommendedName>
</protein>
<keyword evidence="3" id="KW-0812">Transmembrane</keyword>
<dbReference type="Pfam" id="PF02449">
    <property type="entry name" value="Glyco_hydro_42"/>
    <property type="match status" value="1"/>
</dbReference>
<name>A0A1F7UUN4_9BACT</name>
<feature type="domain" description="Glycoside hydrolase family 42 N-terminal" evidence="4">
    <location>
        <begin position="58"/>
        <end position="179"/>
    </location>
</feature>
<keyword evidence="2" id="KW-0326">Glycosidase</keyword>
<keyword evidence="3" id="KW-0472">Membrane</keyword>
<keyword evidence="1" id="KW-0378">Hydrolase</keyword>
<organism evidence="5 6">
    <name type="scientific">Candidatus Uhrbacteria bacterium RIFCSPLOWO2_01_FULL_47_24</name>
    <dbReference type="NCBI Taxonomy" id="1802401"/>
    <lineage>
        <taxon>Bacteria</taxon>
        <taxon>Candidatus Uhriibacteriota</taxon>
    </lineage>
</organism>
<dbReference type="InterPro" id="IPR017853">
    <property type="entry name" value="GH"/>
</dbReference>
<feature type="transmembrane region" description="Helical" evidence="3">
    <location>
        <begin position="7"/>
        <end position="25"/>
    </location>
</feature>
<dbReference type="Proteomes" id="UP000176897">
    <property type="component" value="Unassembled WGS sequence"/>
</dbReference>
<dbReference type="InterPro" id="IPR013529">
    <property type="entry name" value="Glyco_hydro_42_N"/>
</dbReference>
<dbReference type="GO" id="GO:0009341">
    <property type="term" value="C:beta-galactosidase complex"/>
    <property type="evidence" value="ECO:0007669"/>
    <property type="project" value="InterPro"/>
</dbReference>